<reference evidence="4 5" key="1">
    <citation type="journal article" date="2015" name="Int. J. Syst. Evol. Microbiol.">
        <title>Gemmobacter intermedius sp. nov., isolated from a white stork (Ciconia ciconia).</title>
        <authorList>
            <person name="Kampfer P."/>
            <person name="Jerzak L."/>
            <person name="Wilharm G."/>
            <person name="Golke J."/>
            <person name="Busse H.J."/>
            <person name="Glaeser S.P."/>
        </authorList>
    </citation>
    <scope>NUCLEOTIDE SEQUENCE [LARGE SCALE GENOMIC DNA]</scope>
    <source>
        <strain evidence="4 5">119/4</strain>
    </source>
</reference>
<dbReference type="AlphaFoldDB" id="A0A3S3YLB0"/>
<dbReference type="PANTHER" id="PTHR30163">
    <property type="entry name" value="MEMBRANE-BOUND LYTIC MUREIN TRANSGLYCOSYLASE B"/>
    <property type="match status" value="1"/>
</dbReference>
<accession>A0A3S3YLB0</accession>
<evidence type="ECO:0000259" key="2">
    <source>
        <dbReference type="Pfam" id="PF01471"/>
    </source>
</evidence>
<evidence type="ECO:0000259" key="3">
    <source>
        <dbReference type="Pfam" id="PF13406"/>
    </source>
</evidence>
<dbReference type="InterPro" id="IPR002477">
    <property type="entry name" value="Peptidoglycan-bd-like"/>
</dbReference>
<dbReference type="InterPro" id="IPR031304">
    <property type="entry name" value="SLT_2"/>
</dbReference>
<name>A0A3S3YLB0_9RHOB</name>
<feature type="domain" description="Transglycosylase SLT" evidence="3">
    <location>
        <begin position="29"/>
        <end position="318"/>
    </location>
</feature>
<dbReference type="SUPFAM" id="SSF53955">
    <property type="entry name" value="Lysozyme-like"/>
    <property type="match status" value="1"/>
</dbReference>
<gene>
    <name evidence="4" type="ORF">EP867_00315</name>
</gene>
<feature type="chain" id="PRO_5018633480" evidence="1">
    <location>
        <begin position="23"/>
        <end position="393"/>
    </location>
</feature>
<dbReference type="Proteomes" id="UP000287168">
    <property type="component" value="Unassembled WGS sequence"/>
</dbReference>
<feature type="signal peptide" evidence="1">
    <location>
        <begin position="1"/>
        <end position="22"/>
    </location>
</feature>
<dbReference type="InterPro" id="IPR036366">
    <property type="entry name" value="PGBDSf"/>
</dbReference>
<keyword evidence="1" id="KW-0732">Signal</keyword>
<dbReference type="NCBIfam" id="TIGR02283">
    <property type="entry name" value="MltB_2"/>
    <property type="match status" value="1"/>
</dbReference>
<dbReference type="Pfam" id="PF13406">
    <property type="entry name" value="SLT_2"/>
    <property type="match status" value="1"/>
</dbReference>
<protein>
    <submittedName>
        <fullName evidence="4">Lytic murein transglycosylase</fullName>
    </submittedName>
</protein>
<dbReference type="InterPro" id="IPR036365">
    <property type="entry name" value="PGBD-like_sf"/>
</dbReference>
<dbReference type="RefSeq" id="WP_128486223.1">
    <property type="nucleotide sequence ID" value="NZ_JBHLXB010000011.1"/>
</dbReference>
<dbReference type="Pfam" id="PF01471">
    <property type="entry name" value="PG_binding_1"/>
    <property type="match status" value="1"/>
</dbReference>
<keyword evidence="5" id="KW-1185">Reference proteome</keyword>
<organism evidence="4 5">
    <name type="scientific">Falsigemmobacter intermedius</name>
    <dbReference type="NCBI Taxonomy" id="1553448"/>
    <lineage>
        <taxon>Bacteria</taxon>
        <taxon>Pseudomonadati</taxon>
        <taxon>Pseudomonadota</taxon>
        <taxon>Alphaproteobacteria</taxon>
        <taxon>Rhodobacterales</taxon>
        <taxon>Paracoccaceae</taxon>
        <taxon>Falsigemmobacter</taxon>
    </lineage>
</organism>
<dbReference type="SUPFAM" id="SSF47090">
    <property type="entry name" value="PGBD-like"/>
    <property type="match status" value="1"/>
</dbReference>
<evidence type="ECO:0000256" key="1">
    <source>
        <dbReference type="SAM" id="SignalP"/>
    </source>
</evidence>
<comment type="caution">
    <text evidence="4">The sequence shown here is derived from an EMBL/GenBank/DDBJ whole genome shotgun (WGS) entry which is preliminary data.</text>
</comment>
<dbReference type="Gene3D" id="1.10.8.350">
    <property type="entry name" value="Bacterial muramidase"/>
    <property type="match status" value="1"/>
</dbReference>
<dbReference type="Gene3D" id="1.10.101.10">
    <property type="entry name" value="PGBD-like superfamily/PGBD"/>
    <property type="match status" value="1"/>
</dbReference>
<dbReference type="Gene3D" id="1.10.530.10">
    <property type="match status" value="1"/>
</dbReference>
<dbReference type="PANTHER" id="PTHR30163:SF8">
    <property type="entry name" value="LYTIC MUREIN TRANSGLYCOSYLASE"/>
    <property type="match status" value="1"/>
</dbReference>
<evidence type="ECO:0000313" key="4">
    <source>
        <dbReference type="EMBL" id="RWY45505.1"/>
    </source>
</evidence>
<dbReference type="InterPro" id="IPR011970">
    <property type="entry name" value="MltB_2"/>
</dbReference>
<dbReference type="GO" id="GO:0008933">
    <property type="term" value="F:peptidoglycan lytic transglycosylase activity"/>
    <property type="evidence" value="ECO:0007669"/>
    <property type="project" value="TreeGrafter"/>
</dbReference>
<dbReference type="InterPro" id="IPR023346">
    <property type="entry name" value="Lysozyme-like_dom_sf"/>
</dbReference>
<dbReference type="InterPro" id="IPR043426">
    <property type="entry name" value="MltB-like"/>
</dbReference>
<proteinExistence type="predicted"/>
<dbReference type="OrthoDB" id="9808544at2"/>
<feature type="domain" description="Peptidoglycan binding-like" evidence="2">
    <location>
        <begin position="339"/>
        <end position="393"/>
    </location>
</feature>
<sequence length="393" mass="42886">MWRSFSGALALVLGLTTISAQAATCGGDFTTWLQDLRADLLAAGGTEAEVSRFLRGAAADPKVLAADRRQGVFQRNFTDFSRRLISADRLNKARAKLKSEASLLARAEKEYGVPPGILLAFWAFETDFGAVQGEFNTRNALLTLAHDCRRPGLFRPQILAAFELSRRGDFDPATTRGAWAGEIGMVQMLPADLLARGVDGDGDGRVDLQSSVADALLSGAALIRDHGWQAAAPWITEVRLPQGFDLSHNGLNSWLPVADWRAKGLRPREGGDLPEGGEAALLLPQGRLGPAFLVWPNFRVLTEWNQSLTYVTMAAYFATRIEGAAVFDPGDPVPGLNPEQMKTLQQKLKQRGHDVGNVDGILGLMTREAVRREQIRLGLPPDAWPDQRLLEQL</sequence>
<dbReference type="EMBL" id="SBLC01000001">
    <property type="protein sequence ID" value="RWY45505.1"/>
    <property type="molecule type" value="Genomic_DNA"/>
</dbReference>
<dbReference type="GO" id="GO:0009253">
    <property type="term" value="P:peptidoglycan catabolic process"/>
    <property type="evidence" value="ECO:0007669"/>
    <property type="project" value="TreeGrafter"/>
</dbReference>
<evidence type="ECO:0000313" key="5">
    <source>
        <dbReference type="Proteomes" id="UP000287168"/>
    </source>
</evidence>